<dbReference type="OrthoDB" id="9814178at2"/>
<feature type="transmembrane region" description="Helical" evidence="1">
    <location>
        <begin position="71"/>
        <end position="100"/>
    </location>
</feature>
<proteinExistence type="predicted"/>
<organism evidence="2 3">
    <name type="scientific">Hydrogenovibrio crunogenus</name>
    <dbReference type="NCBI Taxonomy" id="39765"/>
    <lineage>
        <taxon>Bacteria</taxon>
        <taxon>Pseudomonadati</taxon>
        <taxon>Pseudomonadota</taxon>
        <taxon>Gammaproteobacteria</taxon>
        <taxon>Thiotrichales</taxon>
        <taxon>Piscirickettsiaceae</taxon>
        <taxon>Hydrogenovibrio</taxon>
    </lineage>
</organism>
<dbReference type="PIRSF" id="PIRSF016660">
    <property type="entry name" value="YedI"/>
    <property type="match status" value="1"/>
</dbReference>
<dbReference type="PANTHER" id="PTHR30503">
    <property type="entry name" value="INNER MEMBRANE PROTEIN YEDI"/>
    <property type="match status" value="1"/>
</dbReference>
<feature type="transmembrane region" description="Helical" evidence="1">
    <location>
        <begin position="235"/>
        <end position="253"/>
    </location>
</feature>
<dbReference type="RefSeq" id="WP_135795737.1">
    <property type="nucleotide sequence ID" value="NZ_CP032096.1"/>
</dbReference>
<feature type="transmembrane region" description="Helical" evidence="1">
    <location>
        <begin position="273"/>
        <end position="299"/>
    </location>
</feature>
<dbReference type="PANTHER" id="PTHR30503:SF3">
    <property type="entry name" value="INNER MEMBRANE PROTEIN YEDI"/>
    <property type="match status" value="1"/>
</dbReference>
<keyword evidence="3" id="KW-1185">Reference proteome</keyword>
<keyword evidence="1" id="KW-1133">Transmembrane helix</keyword>
<dbReference type="Pfam" id="PF05661">
    <property type="entry name" value="DUF808"/>
    <property type="match status" value="1"/>
</dbReference>
<dbReference type="AlphaFoldDB" id="A0A4P7P1G6"/>
<feature type="transmembrane region" description="Helical" evidence="1">
    <location>
        <begin position="177"/>
        <end position="198"/>
    </location>
</feature>
<feature type="transmembrane region" description="Helical" evidence="1">
    <location>
        <begin position="151"/>
        <end position="171"/>
    </location>
</feature>
<evidence type="ECO:0000313" key="2">
    <source>
        <dbReference type="EMBL" id="QBZ83082.1"/>
    </source>
</evidence>
<gene>
    <name evidence="2" type="primary">yedI</name>
    <name evidence="2" type="ORF">GHNINEIG_01123</name>
</gene>
<dbReference type="EMBL" id="CP032096">
    <property type="protein sequence ID" value="QBZ83082.1"/>
    <property type="molecule type" value="Genomic_DNA"/>
</dbReference>
<evidence type="ECO:0000313" key="3">
    <source>
        <dbReference type="Proteomes" id="UP000296201"/>
    </source>
</evidence>
<protein>
    <submittedName>
        <fullName evidence="2">Inner membrane protein YedI</fullName>
    </submittedName>
</protein>
<dbReference type="GO" id="GO:0005886">
    <property type="term" value="C:plasma membrane"/>
    <property type="evidence" value="ECO:0007669"/>
    <property type="project" value="TreeGrafter"/>
</dbReference>
<evidence type="ECO:0000256" key="1">
    <source>
        <dbReference type="SAM" id="Phobius"/>
    </source>
</evidence>
<sequence>MASVGLLALIDDIATLLDDVAVLSKVAAKKTAGVLGDDLALNAQQLTGVKADRELPVVWAVAKGSFLNKLILVPLALLISAFLPWLIMPLLMLGGTFLCYEGFEKIAHRWLHSPESDQSHQRALTDAIKDDKVDIVAFEKQKIKGAIRTDFILSAEIIVLVLGATQGAVFLTQALTVSVVAILITILVYGLVTGIVRIDDGGLALIQSSGPSQWGRFKRSLGHGMLSFAPKLMKTLSVVGMIAMFLVGGGIIVHGIPFLHPLVEILTRDMTGWAIFLASQGFNALTGVVLGAIVLLLVISGSWVKSRVQASK</sequence>
<reference evidence="2 3" key="1">
    <citation type="submission" date="2018-08" db="EMBL/GenBank/DDBJ databases">
        <title>Horizontal acquisition of hydrogen conversion ability and other habitat adaptations in Hydrogenovibrio crunogenus strains.</title>
        <authorList>
            <person name="Gonnella G."/>
            <person name="Adam N."/>
            <person name="Perner M."/>
        </authorList>
    </citation>
    <scope>NUCLEOTIDE SEQUENCE [LARGE SCALE GENOMIC DNA]</scope>
    <source>
        <strain evidence="2 3">SP-41</strain>
    </source>
</reference>
<accession>A0A4P7P1G6</accession>
<dbReference type="Proteomes" id="UP000296201">
    <property type="component" value="Chromosome"/>
</dbReference>
<name>A0A4P7P1G6_9GAMM</name>
<keyword evidence="1" id="KW-0812">Transmembrane</keyword>
<keyword evidence="1" id="KW-0472">Membrane</keyword>
<dbReference type="InterPro" id="IPR008526">
    <property type="entry name" value="YedI"/>
</dbReference>